<dbReference type="InterPro" id="IPR055219">
    <property type="entry name" value="MinC_N_1"/>
</dbReference>
<dbReference type="Pfam" id="PF03775">
    <property type="entry name" value="MinC_C"/>
    <property type="match status" value="1"/>
</dbReference>
<dbReference type="SUPFAM" id="SSF63848">
    <property type="entry name" value="Cell-division inhibitor MinC, C-terminal domain"/>
    <property type="match status" value="1"/>
</dbReference>
<dbReference type="OrthoDB" id="9790810at2"/>
<dbReference type="Gene3D" id="2.160.20.70">
    <property type="match status" value="1"/>
</dbReference>
<dbReference type="PANTHER" id="PTHR34108:SF1">
    <property type="entry name" value="SEPTUM SITE-DETERMINING PROTEIN MINC"/>
    <property type="match status" value="1"/>
</dbReference>
<evidence type="ECO:0000313" key="10">
    <source>
        <dbReference type="Proteomes" id="UP000255036"/>
    </source>
</evidence>
<dbReference type="GO" id="GO:0000917">
    <property type="term" value="P:division septum assembly"/>
    <property type="evidence" value="ECO:0007669"/>
    <property type="project" value="UniProtKB-KW"/>
</dbReference>
<evidence type="ECO:0000256" key="4">
    <source>
        <dbReference type="ARBA" id="ARBA00023306"/>
    </source>
</evidence>
<evidence type="ECO:0000259" key="7">
    <source>
        <dbReference type="Pfam" id="PF03775"/>
    </source>
</evidence>
<comment type="subunit">
    <text evidence="5 6">Interacts with MinD and FtsZ.</text>
</comment>
<reference evidence="9 10" key="1">
    <citation type="submission" date="2018-07" db="EMBL/GenBank/DDBJ databases">
        <title>Anaerosacharophilus polymeroproducens gen. nov. sp. nov., an anaerobic bacterium isolated from salt field.</title>
        <authorList>
            <person name="Kim W."/>
            <person name="Yang S.-H."/>
            <person name="Oh J."/>
            <person name="Lee J.-H."/>
            <person name="Kwon K.K."/>
        </authorList>
    </citation>
    <scope>NUCLEOTIDE SEQUENCE [LARGE SCALE GENOMIC DNA]</scope>
    <source>
        <strain evidence="9 10">MCWD5</strain>
    </source>
</reference>
<dbReference type="PANTHER" id="PTHR34108">
    <property type="entry name" value="SEPTUM SITE-DETERMINING PROTEIN MINC"/>
    <property type="match status" value="1"/>
</dbReference>
<evidence type="ECO:0000256" key="6">
    <source>
        <dbReference type="HAMAP-Rule" id="MF_00267"/>
    </source>
</evidence>
<comment type="similarity">
    <text evidence="1 6">Belongs to the MinC family.</text>
</comment>
<keyword evidence="3 6" id="KW-0717">Septation</keyword>
<keyword evidence="10" id="KW-1185">Reference proteome</keyword>
<dbReference type="GO" id="GO:1901891">
    <property type="term" value="P:regulation of cell septum assembly"/>
    <property type="evidence" value="ECO:0007669"/>
    <property type="project" value="InterPro"/>
</dbReference>
<evidence type="ECO:0000313" key="9">
    <source>
        <dbReference type="EMBL" id="RDU23061.1"/>
    </source>
</evidence>
<dbReference type="AlphaFoldDB" id="A0A371AU18"/>
<dbReference type="InterPro" id="IPR013033">
    <property type="entry name" value="MinC"/>
</dbReference>
<proteinExistence type="inferred from homology"/>
<evidence type="ECO:0000259" key="8">
    <source>
        <dbReference type="Pfam" id="PF22642"/>
    </source>
</evidence>
<comment type="function">
    <text evidence="6">Cell division inhibitor that blocks the formation of polar Z ring septums. Rapidly oscillates between the poles of the cell to destabilize FtsZ filaments that have formed before they mature into polar Z rings. Prevents FtsZ polymerization.</text>
</comment>
<dbReference type="GO" id="GO:0000902">
    <property type="term" value="P:cell morphogenesis"/>
    <property type="evidence" value="ECO:0007669"/>
    <property type="project" value="InterPro"/>
</dbReference>
<dbReference type="InterPro" id="IPR016098">
    <property type="entry name" value="CAP/MinC_C"/>
</dbReference>
<dbReference type="Gene3D" id="3.30.160.540">
    <property type="match status" value="1"/>
</dbReference>
<dbReference type="EMBL" id="QRCT01000034">
    <property type="protein sequence ID" value="RDU23061.1"/>
    <property type="molecule type" value="Genomic_DNA"/>
</dbReference>
<dbReference type="InterPro" id="IPR036145">
    <property type="entry name" value="MinC_C_sf"/>
</dbReference>
<dbReference type="HAMAP" id="MF_00267">
    <property type="entry name" value="MinC"/>
    <property type="match status" value="1"/>
</dbReference>
<sequence>MSNSVIIKSNQYGISVFLDDELPYEQLLQDIIDKFKESARFFKNAKMVVSFEGRQLTEEQTFEILNTITNYSGLNIMCVIDKDEEREKYFKQKLEERIEEVASNCGHFYKGNLQTGQVLESETSVIILGSVEAGAKVYSKGSIIIIGSLYGKVYAGITGNQEAFVVALSMEPVQIKIADIISRNPLKPSGLLKFTKKSVVGPKIAFIENGTIIVDSITKDIFNQNTQNEQ</sequence>
<evidence type="ECO:0000256" key="1">
    <source>
        <dbReference type="ARBA" id="ARBA00006291"/>
    </source>
</evidence>
<comment type="caution">
    <text evidence="9">The sequence shown here is derived from an EMBL/GenBank/DDBJ whole genome shotgun (WGS) entry which is preliminary data.</text>
</comment>
<feature type="domain" description="Septum formation inhibitor MinC C-terminal" evidence="7">
    <location>
        <begin position="109"/>
        <end position="213"/>
    </location>
</feature>
<organism evidence="9 10">
    <name type="scientific">Anaerosacchariphilus polymeriproducens</name>
    <dbReference type="NCBI Taxonomy" id="1812858"/>
    <lineage>
        <taxon>Bacteria</taxon>
        <taxon>Bacillati</taxon>
        <taxon>Bacillota</taxon>
        <taxon>Clostridia</taxon>
        <taxon>Lachnospirales</taxon>
        <taxon>Lachnospiraceae</taxon>
        <taxon>Anaerosacchariphilus</taxon>
    </lineage>
</organism>
<gene>
    <name evidence="6" type="primary">minC</name>
    <name evidence="9" type="ORF">DWV06_11910</name>
</gene>
<dbReference type="InterPro" id="IPR005526">
    <property type="entry name" value="Septum_form_inhib_MinC_C"/>
</dbReference>
<keyword evidence="2 6" id="KW-0132">Cell division</keyword>
<dbReference type="RefSeq" id="WP_115482403.1">
    <property type="nucleotide sequence ID" value="NZ_QRCT01000034.1"/>
</dbReference>
<evidence type="ECO:0000256" key="5">
    <source>
        <dbReference type="ARBA" id="ARBA00046874"/>
    </source>
</evidence>
<accession>A0A371AU18</accession>
<dbReference type="Pfam" id="PF22642">
    <property type="entry name" value="MinC_N_1"/>
    <property type="match status" value="1"/>
</dbReference>
<keyword evidence="4 6" id="KW-0131">Cell cycle</keyword>
<name>A0A371AU18_9FIRM</name>
<evidence type="ECO:0000256" key="2">
    <source>
        <dbReference type="ARBA" id="ARBA00022618"/>
    </source>
</evidence>
<feature type="domain" description="Septum site-determining protein MinC N-terminal" evidence="8">
    <location>
        <begin position="5"/>
        <end position="78"/>
    </location>
</feature>
<protein>
    <recommendedName>
        <fullName evidence="6">Probable septum site-determining protein MinC</fullName>
    </recommendedName>
</protein>
<dbReference type="Proteomes" id="UP000255036">
    <property type="component" value="Unassembled WGS sequence"/>
</dbReference>
<evidence type="ECO:0000256" key="3">
    <source>
        <dbReference type="ARBA" id="ARBA00023210"/>
    </source>
</evidence>